<evidence type="ECO:0000256" key="10">
    <source>
        <dbReference type="SAM" id="SignalP"/>
    </source>
</evidence>
<dbReference type="PANTHER" id="PTHR33446:SF2">
    <property type="entry name" value="PROTEIN TONB"/>
    <property type="match status" value="1"/>
</dbReference>
<evidence type="ECO:0000256" key="3">
    <source>
        <dbReference type="ARBA" id="ARBA00022448"/>
    </source>
</evidence>
<evidence type="ECO:0000313" key="12">
    <source>
        <dbReference type="EMBL" id="RMB02904.1"/>
    </source>
</evidence>
<dbReference type="InParanoid" id="A0A3M0BZ83"/>
<dbReference type="PANTHER" id="PTHR33446">
    <property type="entry name" value="PROTEIN TONB-RELATED"/>
    <property type="match status" value="1"/>
</dbReference>
<dbReference type="Proteomes" id="UP000271227">
    <property type="component" value="Unassembled WGS sequence"/>
</dbReference>
<evidence type="ECO:0000256" key="9">
    <source>
        <dbReference type="ARBA" id="ARBA00023136"/>
    </source>
</evidence>
<dbReference type="NCBIfam" id="TIGR01352">
    <property type="entry name" value="tonB_Cterm"/>
    <property type="match status" value="1"/>
</dbReference>
<dbReference type="GO" id="GO:0015031">
    <property type="term" value="P:protein transport"/>
    <property type="evidence" value="ECO:0007669"/>
    <property type="project" value="UniProtKB-KW"/>
</dbReference>
<keyword evidence="3" id="KW-0813">Transport</keyword>
<evidence type="ECO:0000256" key="4">
    <source>
        <dbReference type="ARBA" id="ARBA00022475"/>
    </source>
</evidence>
<dbReference type="EMBL" id="REFR01000014">
    <property type="protein sequence ID" value="RMB02904.1"/>
    <property type="molecule type" value="Genomic_DNA"/>
</dbReference>
<keyword evidence="7" id="KW-0653">Protein transport</keyword>
<dbReference type="OrthoDB" id="8481327at2"/>
<dbReference type="InterPro" id="IPR037682">
    <property type="entry name" value="TonB_C"/>
</dbReference>
<dbReference type="PROSITE" id="PS52015">
    <property type="entry name" value="TONB_CTD"/>
    <property type="match status" value="1"/>
</dbReference>
<comment type="similarity">
    <text evidence="2">Belongs to the TonB family.</text>
</comment>
<evidence type="ECO:0000256" key="2">
    <source>
        <dbReference type="ARBA" id="ARBA00006555"/>
    </source>
</evidence>
<evidence type="ECO:0000313" key="13">
    <source>
        <dbReference type="Proteomes" id="UP000271227"/>
    </source>
</evidence>
<sequence length="140" mass="15251">MLFRRKRPHRPATARAKTPIAAAMPAVLLACCLAAGLAVEPAAAQDVKSWQSALAKKIAAKHVYPRSALMREIEGSAKVKVTIDRSGAIQNFEVVEATGQKILDNAIPKMMKRLDPLPAPPGDMDDSRLTFIIPISWRLN</sequence>
<dbReference type="Gene3D" id="3.30.1150.10">
    <property type="match status" value="1"/>
</dbReference>
<keyword evidence="8" id="KW-1133">Transmembrane helix</keyword>
<dbReference type="GO" id="GO:0031992">
    <property type="term" value="F:energy transducer activity"/>
    <property type="evidence" value="ECO:0007669"/>
    <property type="project" value="TreeGrafter"/>
</dbReference>
<keyword evidence="13" id="KW-1185">Reference proteome</keyword>
<dbReference type="AlphaFoldDB" id="A0A3M0BZ83"/>
<evidence type="ECO:0000256" key="5">
    <source>
        <dbReference type="ARBA" id="ARBA00022519"/>
    </source>
</evidence>
<dbReference type="GO" id="GO:0055085">
    <property type="term" value="P:transmembrane transport"/>
    <property type="evidence" value="ECO:0007669"/>
    <property type="project" value="InterPro"/>
</dbReference>
<feature type="signal peptide" evidence="10">
    <location>
        <begin position="1"/>
        <end position="44"/>
    </location>
</feature>
<evidence type="ECO:0000256" key="7">
    <source>
        <dbReference type="ARBA" id="ARBA00022927"/>
    </source>
</evidence>
<comment type="subcellular location">
    <subcellularLocation>
        <location evidence="1">Cell inner membrane</location>
        <topology evidence="1">Single-pass membrane protein</topology>
        <orientation evidence="1">Periplasmic side</orientation>
    </subcellularLocation>
</comment>
<dbReference type="SUPFAM" id="SSF74653">
    <property type="entry name" value="TolA/TonB C-terminal domain"/>
    <property type="match status" value="1"/>
</dbReference>
<organism evidence="12 13">
    <name type="scientific">Eilatimonas milleporae</name>
    <dbReference type="NCBI Taxonomy" id="911205"/>
    <lineage>
        <taxon>Bacteria</taxon>
        <taxon>Pseudomonadati</taxon>
        <taxon>Pseudomonadota</taxon>
        <taxon>Alphaproteobacteria</taxon>
        <taxon>Kordiimonadales</taxon>
        <taxon>Kordiimonadaceae</taxon>
        <taxon>Eilatimonas</taxon>
    </lineage>
</organism>
<feature type="domain" description="TonB C-terminal" evidence="11">
    <location>
        <begin position="49"/>
        <end position="140"/>
    </location>
</feature>
<proteinExistence type="inferred from homology"/>
<dbReference type="InterPro" id="IPR006260">
    <property type="entry name" value="TonB/TolA_C"/>
</dbReference>
<dbReference type="Pfam" id="PF03544">
    <property type="entry name" value="TonB_C"/>
    <property type="match status" value="1"/>
</dbReference>
<accession>A0A3M0BZ83</accession>
<dbReference type="GO" id="GO:0098797">
    <property type="term" value="C:plasma membrane protein complex"/>
    <property type="evidence" value="ECO:0007669"/>
    <property type="project" value="TreeGrafter"/>
</dbReference>
<dbReference type="RefSeq" id="WP_121939889.1">
    <property type="nucleotide sequence ID" value="NZ_REFR01000014.1"/>
</dbReference>
<evidence type="ECO:0000256" key="6">
    <source>
        <dbReference type="ARBA" id="ARBA00022692"/>
    </source>
</evidence>
<keyword evidence="10" id="KW-0732">Signal</keyword>
<feature type="chain" id="PRO_5018248554" evidence="10">
    <location>
        <begin position="45"/>
        <end position="140"/>
    </location>
</feature>
<name>A0A3M0BZ83_9PROT</name>
<protein>
    <submittedName>
        <fullName evidence="12">TonB family protein</fullName>
    </submittedName>
</protein>
<evidence type="ECO:0000259" key="11">
    <source>
        <dbReference type="PROSITE" id="PS52015"/>
    </source>
</evidence>
<keyword evidence="9" id="KW-0472">Membrane</keyword>
<keyword evidence="5" id="KW-0997">Cell inner membrane</keyword>
<dbReference type="PROSITE" id="PS51257">
    <property type="entry name" value="PROKAR_LIPOPROTEIN"/>
    <property type="match status" value="1"/>
</dbReference>
<reference evidence="12 13" key="1">
    <citation type="submission" date="2018-10" db="EMBL/GenBank/DDBJ databases">
        <title>Genomic Encyclopedia of Archaeal and Bacterial Type Strains, Phase II (KMG-II): from individual species to whole genera.</title>
        <authorList>
            <person name="Goeker M."/>
        </authorList>
    </citation>
    <scope>NUCLEOTIDE SEQUENCE [LARGE SCALE GENOMIC DNA]</scope>
    <source>
        <strain evidence="12 13">DSM 25217</strain>
    </source>
</reference>
<gene>
    <name evidence="12" type="ORF">BXY39_3257</name>
</gene>
<keyword evidence="4" id="KW-1003">Cell membrane</keyword>
<evidence type="ECO:0000256" key="1">
    <source>
        <dbReference type="ARBA" id="ARBA00004383"/>
    </source>
</evidence>
<comment type="caution">
    <text evidence="12">The sequence shown here is derived from an EMBL/GenBank/DDBJ whole genome shotgun (WGS) entry which is preliminary data.</text>
</comment>
<dbReference type="InterPro" id="IPR051045">
    <property type="entry name" value="TonB-dependent_transducer"/>
</dbReference>
<evidence type="ECO:0000256" key="8">
    <source>
        <dbReference type="ARBA" id="ARBA00022989"/>
    </source>
</evidence>
<keyword evidence="6" id="KW-0812">Transmembrane</keyword>